<dbReference type="GO" id="GO:0004784">
    <property type="term" value="F:superoxide dismutase activity"/>
    <property type="evidence" value="ECO:0007669"/>
    <property type="project" value="UniProtKB-EC"/>
</dbReference>
<feature type="domain" description="Manganese/iron superoxide dismutase C-terminal" evidence="5">
    <location>
        <begin position="136"/>
        <end position="233"/>
    </location>
</feature>
<protein>
    <recommendedName>
        <fullName evidence="2">superoxide dismutase</fullName>
        <ecNumber evidence="2">1.15.1.1</ecNumber>
    </recommendedName>
</protein>
<evidence type="ECO:0000313" key="7">
    <source>
        <dbReference type="Proteomes" id="UP000000496"/>
    </source>
</evidence>
<dbReference type="SUPFAM" id="SSF46609">
    <property type="entry name" value="Fe,Mn superoxide dismutase (SOD), N-terminal domain"/>
    <property type="match status" value="1"/>
</dbReference>
<dbReference type="HOGENOM" id="CLU_031625_2_2_0"/>
<evidence type="ECO:0000256" key="1">
    <source>
        <dbReference type="ARBA" id="ARBA00008714"/>
    </source>
</evidence>
<organism evidence="6 7">
    <name type="scientific">Simkania negevensis (strain ATCC VR-1471 / DSM 27360 / Z)</name>
    <dbReference type="NCBI Taxonomy" id="331113"/>
    <lineage>
        <taxon>Bacteria</taxon>
        <taxon>Pseudomonadati</taxon>
        <taxon>Chlamydiota</taxon>
        <taxon>Chlamydiia</taxon>
        <taxon>Parachlamydiales</taxon>
        <taxon>Simkaniaceae</taxon>
        <taxon>Simkania</taxon>
    </lineage>
</organism>
<dbReference type="InterPro" id="IPR019832">
    <property type="entry name" value="Mn/Fe_SOD_C"/>
</dbReference>
<dbReference type="Proteomes" id="UP000000496">
    <property type="component" value="Chromosome gsn.131"/>
</dbReference>
<evidence type="ECO:0000259" key="5">
    <source>
        <dbReference type="Pfam" id="PF02777"/>
    </source>
</evidence>
<dbReference type="EC" id="1.15.1.1" evidence="2"/>
<dbReference type="STRING" id="331113.SNE_A09900"/>
<evidence type="ECO:0000256" key="3">
    <source>
        <dbReference type="ARBA" id="ARBA00022723"/>
    </source>
</evidence>
<evidence type="ECO:0000256" key="4">
    <source>
        <dbReference type="ARBA" id="ARBA00023002"/>
    </source>
</evidence>
<proteinExistence type="inferred from homology"/>
<dbReference type="GO" id="GO:0046872">
    <property type="term" value="F:metal ion binding"/>
    <property type="evidence" value="ECO:0007669"/>
    <property type="project" value="UniProtKB-KW"/>
</dbReference>
<name>F8L7W5_SIMNZ</name>
<comment type="similarity">
    <text evidence="1">Belongs to the iron/manganese superoxide dismutase family.</text>
</comment>
<evidence type="ECO:0000256" key="2">
    <source>
        <dbReference type="ARBA" id="ARBA00012682"/>
    </source>
</evidence>
<dbReference type="SUPFAM" id="SSF54719">
    <property type="entry name" value="Fe,Mn superoxide dismutase (SOD), C-terminal domain"/>
    <property type="match status" value="1"/>
</dbReference>
<keyword evidence="7" id="KW-1185">Reference proteome</keyword>
<reference key="1">
    <citation type="journal article" date="2011" name="Mol. Biol. Evol.">
        <title>Unity in variety -- the pan-genome of the Chlamydiae.</title>
        <authorList>
            <person name="Collingro A."/>
            <person name="Tischler P."/>
            <person name="Weinmaier T."/>
            <person name="Penz T."/>
            <person name="Heinz E."/>
            <person name="Brunham R.C."/>
            <person name="Read T.D."/>
            <person name="Bavoil P.M."/>
            <person name="Sachse K."/>
            <person name="Kahane S."/>
            <person name="Friedman M.G."/>
            <person name="Rattei T."/>
            <person name="Myers G.S.A."/>
            <person name="Horn M."/>
        </authorList>
    </citation>
    <scope>NUCLEOTIDE SEQUENCE</scope>
    <source>
        <strain>Z</strain>
    </source>
</reference>
<reference evidence="6 7" key="2">
    <citation type="journal article" date="2011" name="Mol. Biol. Evol.">
        <title>Unity in variety--the pan-genome of the Chlamydiae.</title>
        <authorList>
            <person name="Collingro A."/>
            <person name="Tischler P."/>
            <person name="Weinmaier T."/>
            <person name="Penz T."/>
            <person name="Heinz E."/>
            <person name="Brunham R.C."/>
            <person name="Read T.D."/>
            <person name="Bavoil P.M."/>
            <person name="Sachse K."/>
            <person name="Kahane S."/>
            <person name="Friedman M.G."/>
            <person name="Rattei T."/>
            <person name="Myers G.S."/>
            <person name="Horn M."/>
        </authorList>
    </citation>
    <scope>NUCLEOTIDE SEQUENCE [LARGE SCALE GENOMIC DNA]</scope>
    <source>
        <strain evidence="7">ATCC VR-1471 / Z</strain>
    </source>
</reference>
<keyword evidence="3" id="KW-0479">Metal-binding</keyword>
<dbReference type="AlphaFoldDB" id="F8L7W5"/>
<keyword evidence="4 6" id="KW-0560">Oxidoreductase</keyword>
<dbReference type="InterPro" id="IPR050265">
    <property type="entry name" value="Fe/Mn_Superoxide_Dismutase"/>
</dbReference>
<dbReference type="PANTHER" id="PTHR11404">
    <property type="entry name" value="SUPEROXIDE DISMUTASE 2"/>
    <property type="match status" value="1"/>
</dbReference>
<dbReference type="Gene3D" id="3.55.40.20">
    <property type="entry name" value="Iron/manganese superoxide dismutase, C-terminal domain"/>
    <property type="match status" value="1"/>
</dbReference>
<sequence length="241" mass="27868">MIDFALGVLMLKKYFIFLFPAFSLFAKTPTYDPQIIPQTTAPINIEAKDFSHLLGHLKGIDDDLLKMHFTLYNGYVKNASALLTTLVQMRQNGKDTTLEYGAIERRFVWEFDGMILHELYFENLGPKPFLDRKDPLLLKMTMDFGSFEQWKKNFVATGLIKGVGWVILYQSPKTGHLNNIWVDEHNINLVPGGKPLLIMDVWEHAYITEYGLDRAGYIEAFMQNIDWEVVSKRFNDMESSK</sequence>
<accession>F8L7W5</accession>
<dbReference type="InterPro" id="IPR036324">
    <property type="entry name" value="Mn/Fe_SOD_N_sf"/>
</dbReference>
<dbReference type="Pfam" id="PF02777">
    <property type="entry name" value="Sod_Fe_C"/>
    <property type="match status" value="1"/>
</dbReference>
<gene>
    <name evidence="6" type="primary">chrC</name>
    <name evidence="6" type="ordered locus">SNE_A09900</name>
</gene>
<evidence type="ECO:0000313" key="6">
    <source>
        <dbReference type="EMBL" id="CCB88867.1"/>
    </source>
</evidence>
<dbReference type="KEGG" id="sng:SNE_A09900"/>
<dbReference type="eggNOG" id="COG0605">
    <property type="taxonomic scope" value="Bacteria"/>
</dbReference>
<dbReference type="InterPro" id="IPR036314">
    <property type="entry name" value="SOD_C_sf"/>
</dbReference>
<dbReference type="EMBL" id="FR872582">
    <property type="protein sequence ID" value="CCB88867.1"/>
    <property type="molecule type" value="Genomic_DNA"/>
</dbReference>
<dbReference type="PANTHER" id="PTHR11404:SF6">
    <property type="entry name" value="SUPEROXIDE DISMUTASE [MN], MITOCHONDRIAL"/>
    <property type="match status" value="1"/>
</dbReference>